<dbReference type="Proteomes" id="UP000284706">
    <property type="component" value="Unassembled WGS sequence"/>
</dbReference>
<feature type="compositionally biased region" description="Polar residues" evidence="1">
    <location>
        <begin position="102"/>
        <end position="112"/>
    </location>
</feature>
<evidence type="ECO:0000256" key="1">
    <source>
        <dbReference type="SAM" id="MobiDB-lite"/>
    </source>
</evidence>
<keyword evidence="2" id="KW-0812">Transmembrane</keyword>
<keyword evidence="2" id="KW-1133">Transmembrane helix</keyword>
<feature type="transmembrane region" description="Helical" evidence="2">
    <location>
        <begin position="191"/>
        <end position="208"/>
    </location>
</feature>
<feature type="transmembrane region" description="Helical" evidence="2">
    <location>
        <begin position="159"/>
        <end position="179"/>
    </location>
</feature>
<evidence type="ECO:0000313" key="4">
    <source>
        <dbReference type="Proteomes" id="UP000284706"/>
    </source>
</evidence>
<dbReference type="EMBL" id="NHYE01005363">
    <property type="protein sequence ID" value="PPQ74114.1"/>
    <property type="molecule type" value="Genomic_DNA"/>
</dbReference>
<proteinExistence type="predicted"/>
<keyword evidence="4" id="KW-1185">Reference proteome</keyword>
<organism evidence="3 4">
    <name type="scientific">Gymnopilus dilepis</name>
    <dbReference type="NCBI Taxonomy" id="231916"/>
    <lineage>
        <taxon>Eukaryota</taxon>
        <taxon>Fungi</taxon>
        <taxon>Dikarya</taxon>
        <taxon>Basidiomycota</taxon>
        <taxon>Agaricomycotina</taxon>
        <taxon>Agaricomycetes</taxon>
        <taxon>Agaricomycetidae</taxon>
        <taxon>Agaricales</taxon>
        <taxon>Agaricineae</taxon>
        <taxon>Hymenogastraceae</taxon>
        <taxon>Gymnopilus</taxon>
    </lineage>
</organism>
<comment type="caution">
    <text evidence="3">The sequence shown here is derived from an EMBL/GenBank/DDBJ whole genome shotgun (WGS) entry which is preliminary data.</text>
</comment>
<gene>
    <name evidence="3" type="ORF">CVT26_006510</name>
</gene>
<keyword evidence="2" id="KW-0472">Membrane</keyword>
<dbReference type="AlphaFoldDB" id="A0A409W6H6"/>
<feature type="compositionally biased region" description="Basic and acidic residues" evidence="1">
    <location>
        <begin position="13"/>
        <end position="23"/>
    </location>
</feature>
<reference evidence="3 4" key="1">
    <citation type="journal article" date="2018" name="Evol. Lett.">
        <title>Horizontal gene cluster transfer increased hallucinogenic mushroom diversity.</title>
        <authorList>
            <person name="Reynolds H.T."/>
            <person name="Vijayakumar V."/>
            <person name="Gluck-Thaler E."/>
            <person name="Korotkin H.B."/>
            <person name="Matheny P.B."/>
            <person name="Slot J.C."/>
        </authorList>
    </citation>
    <scope>NUCLEOTIDE SEQUENCE [LARGE SCALE GENOMIC DNA]</scope>
    <source>
        <strain evidence="3 4">SRW20</strain>
    </source>
</reference>
<dbReference type="InParanoid" id="A0A409W6H6"/>
<feature type="region of interest" description="Disordered" evidence="1">
    <location>
        <begin position="102"/>
        <end position="122"/>
    </location>
</feature>
<feature type="compositionally biased region" description="Polar residues" evidence="1">
    <location>
        <begin position="41"/>
        <end position="53"/>
    </location>
</feature>
<accession>A0A409W6H6</accession>
<evidence type="ECO:0000313" key="3">
    <source>
        <dbReference type="EMBL" id="PPQ74114.1"/>
    </source>
</evidence>
<feature type="region of interest" description="Disordered" evidence="1">
    <location>
        <begin position="1"/>
        <end position="63"/>
    </location>
</feature>
<evidence type="ECO:0000256" key="2">
    <source>
        <dbReference type="SAM" id="Phobius"/>
    </source>
</evidence>
<name>A0A409W6H6_9AGAR</name>
<sequence length="233" mass="25216">MAYPHRPPGLSEPSRDDALHAQDGDIESPLSEPSASDGDSRNCSAIQGMSTATERNRAGSLSHHSPIKLASHYNSTTSLPLGGEQYQLRPLLLPASLGLQNASESEFTTPSTPDKPDGGPGESRKGIFACIPKICPLRFPGWPKAQKNWFSDKLEAPNWPWLALHAVISALAYPLLSTCVRFSNGATLSRARLLVNVGSLLIGFAWGITLTKLARDVVLAIGRFYLYALLLKR</sequence>
<protein>
    <submittedName>
        <fullName evidence="3">Uncharacterized protein</fullName>
    </submittedName>
</protein>